<dbReference type="InterPro" id="IPR009291">
    <property type="entry name" value="Vps62"/>
</dbReference>
<gene>
    <name evidence="1" type="ORF">EKO04_001138</name>
</gene>
<name>A0A8H7JDZ1_9PLEO</name>
<dbReference type="Pfam" id="PF06101">
    <property type="entry name" value="Vps62"/>
    <property type="match status" value="1"/>
</dbReference>
<dbReference type="Proteomes" id="UP000651452">
    <property type="component" value="Unassembled WGS sequence"/>
</dbReference>
<proteinExistence type="predicted"/>
<dbReference type="AlphaFoldDB" id="A0A8H7JDZ1"/>
<organism evidence="1 2">
    <name type="scientific">Ascochyta lentis</name>
    <dbReference type="NCBI Taxonomy" id="205686"/>
    <lineage>
        <taxon>Eukaryota</taxon>
        <taxon>Fungi</taxon>
        <taxon>Dikarya</taxon>
        <taxon>Ascomycota</taxon>
        <taxon>Pezizomycotina</taxon>
        <taxon>Dothideomycetes</taxon>
        <taxon>Pleosporomycetidae</taxon>
        <taxon>Pleosporales</taxon>
        <taxon>Pleosporineae</taxon>
        <taxon>Didymellaceae</taxon>
        <taxon>Ascochyta</taxon>
    </lineage>
</organism>
<keyword evidence="2" id="KW-1185">Reference proteome</keyword>
<accession>A0A8H7JDZ1</accession>
<reference evidence="1" key="1">
    <citation type="submission" date="2018-12" db="EMBL/GenBank/DDBJ databases">
        <authorList>
            <person name="Syme R.A."/>
            <person name="Farfan-Caceres L."/>
            <person name="Lichtenzveig J."/>
        </authorList>
    </citation>
    <scope>NUCLEOTIDE SEQUENCE</scope>
    <source>
        <strain evidence="1">Al4</strain>
    </source>
</reference>
<sequence>MTDARGFHVASVDINDFCQKCLANTAIEKRENRVPAPAHITVNSGVMGQTDYWLRSGSCSKVEMVRAEGSTHVQAPSGVPEFVFDYAPLFYLHPAERYRPSSISEFLVHTRPQIEFKDVSNPSPAPTLAHLDNLNDLGEKGGENIYLTSFDDVTQNPPWLGGVPTTSNGSESEETGAIIIVEKEKGVVDVFYFLFFAFNWGGIVLNHQLGNHVGDWEHVMIRFIDSKPRYAWLSQHATGEAYAFQALPKPASGNRPLLYIANGTHAIYPQQGATDHTLPNHNSSVPLLLVDHCAEGDVYDPLTSSYLYQYTPHSPSLSSTTPAHSPATFHPLHPTTLSPGWLAFKGRWGDQQYPATDQRQKGGLLGFRRFGDGPTGPAFKELGRAEVWPASVARGQRVRMRVRGRG</sequence>
<dbReference type="PANTHER" id="PTHR48174:SF5">
    <property type="entry name" value="VACUOLAR PROTEIN SORTING-ASSOCIATED PROTEIN 62"/>
    <property type="match status" value="1"/>
</dbReference>
<dbReference type="EMBL" id="RZGK01000002">
    <property type="protein sequence ID" value="KAF9701443.1"/>
    <property type="molecule type" value="Genomic_DNA"/>
</dbReference>
<evidence type="ECO:0000313" key="1">
    <source>
        <dbReference type="EMBL" id="KAF9701443.1"/>
    </source>
</evidence>
<evidence type="ECO:0000313" key="2">
    <source>
        <dbReference type="Proteomes" id="UP000651452"/>
    </source>
</evidence>
<evidence type="ECO:0008006" key="3">
    <source>
        <dbReference type="Google" id="ProtNLM"/>
    </source>
</evidence>
<comment type="caution">
    <text evidence="1">The sequence shown here is derived from an EMBL/GenBank/DDBJ whole genome shotgun (WGS) entry which is preliminary data.</text>
</comment>
<dbReference type="PANTHER" id="PTHR48174">
    <property type="entry name" value="DUF946 FAMILY PROTEIN"/>
    <property type="match status" value="1"/>
</dbReference>
<protein>
    <recommendedName>
        <fullName evidence="3">Vacuolar protein sorting-associated protein 62</fullName>
    </recommendedName>
</protein>
<dbReference type="OrthoDB" id="188042at2759"/>
<reference evidence="1" key="2">
    <citation type="submission" date="2020-09" db="EMBL/GenBank/DDBJ databases">
        <title>Reference genome assembly for Australian Ascochyta lentis isolate Al4.</title>
        <authorList>
            <person name="Lee R.C."/>
            <person name="Farfan-Caceres L.M."/>
            <person name="Debler J.W."/>
            <person name="Williams A.H."/>
            <person name="Henares B.M."/>
        </authorList>
    </citation>
    <scope>NUCLEOTIDE SEQUENCE</scope>
    <source>
        <strain evidence="1">Al4</strain>
    </source>
</reference>